<reference evidence="2 3" key="1">
    <citation type="submission" date="2023-01" db="EMBL/GenBank/DDBJ databases">
        <title>Analysis of 21 Apiospora genomes using comparative genomics revels a genus with tremendous synthesis potential of carbohydrate active enzymes and secondary metabolites.</title>
        <authorList>
            <person name="Sorensen T."/>
        </authorList>
    </citation>
    <scope>NUCLEOTIDE SEQUENCE [LARGE SCALE GENOMIC DNA]</scope>
    <source>
        <strain evidence="2 3">CBS 33761</strain>
    </source>
</reference>
<feature type="compositionally biased region" description="Polar residues" evidence="1">
    <location>
        <begin position="244"/>
        <end position="263"/>
    </location>
</feature>
<protein>
    <submittedName>
        <fullName evidence="2">Uncharacterized protein</fullName>
    </submittedName>
</protein>
<comment type="caution">
    <text evidence="2">The sequence shown here is derived from an EMBL/GenBank/DDBJ whole genome shotgun (WGS) entry which is preliminary data.</text>
</comment>
<proteinExistence type="predicted"/>
<dbReference type="Proteomes" id="UP001444661">
    <property type="component" value="Unassembled WGS sequence"/>
</dbReference>
<sequence>MPAVLLDNAYIEGQRAGKTPALCRPDASFMVYEEACDTRVKERKDNLPNTNGQKVFHPLIAPYVGYCSSANSTVPQPSTITVPGATLTTALAVSADPVSSRLVTTNVVIPFELSDHSTVVTEQTTYMSYAPVSTTAVLTQPAIRWMMDGLKPGLSFSLFHVSKSYSSRDAWLSPSCSVNASISVSHSSTVNPTAILISTNPGSSFSTGNTEPDMGCRAGHWRCGIRGISSSDGVPAEEEEAPVCTQQQKQHIRWDSSSTRWED</sequence>
<evidence type="ECO:0000313" key="3">
    <source>
        <dbReference type="Proteomes" id="UP001444661"/>
    </source>
</evidence>
<dbReference type="EMBL" id="JAQQWK010000004">
    <property type="protein sequence ID" value="KAK8043285.1"/>
    <property type="molecule type" value="Genomic_DNA"/>
</dbReference>
<keyword evidence="3" id="KW-1185">Reference proteome</keyword>
<gene>
    <name evidence="2" type="ORF">PG993_005715</name>
</gene>
<name>A0ABR1T9L1_9PEZI</name>
<organism evidence="2 3">
    <name type="scientific">Apiospora rasikravindrae</name>
    <dbReference type="NCBI Taxonomy" id="990691"/>
    <lineage>
        <taxon>Eukaryota</taxon>
        <taxon>Fungi</taxon>
        <taxon>Dikarya</taxon>
        <taxon>Ascomycota</taxon>
        <taxon>Pezizomycotina</taxon>
        <taxon>Sordariomycetes</taxon>
        <taxon>Xylariomycetidae</taxon>
        <taxon>Amphisphaeriales</taxon>
        <taxon>Apiosporaceae</taxon>
        <taxon>Apiospora</taxon>
    </lineage>
</organism>
<evidence type="ECO:0000313" key="2">
    <source>
        <dbReference type="EMBL" id="KAK8043285.1"/>
    </source>
</evidence>
<feature type="region of interest" description="Disordered" evidence="1">
    <location>
        <begin position="231"/>
        <end position="263"/>
    </location>
</feature>
<evidence type="ECO:0000256" key="1">
    <source>
        <dbReference type="SAM" id="MobiDB-lite"/>
    </source>
</evidence>
<accession>A0ABR1T9L1</accession>